<dbReference type="GeneID" id="31676846"/>
<dbReference type="PANTHER" id="PTHR38826">
    <property type="entry name" value="RIBONUCLEASE VAPC13"/>
    <property type="match status" value="1"/>
</dbReference>
<keyword evidence="3" id="KW-1185">Reference proteome</keyword>
<dbReference type="PANTHER" id="PTHR38826:SF5">
    <property type="entry name" value="RIBONUCLEASE VAPC13"/>
    <property type="match status" value="1"/>
</dbReference>
<dbReference type="InterPro" id="IPR052106">
    <property type="entry name" value="PINc/VapC_TA"/>
</dbReference>
<evidence type="ECO:0000313" key="3">
    <source>
        <dbReference type="Proteomes" id="UP000192050"/>
    </source>
</evidence>
<dbReference type="KEGG" id="fai:FAD_1354"/>
<dbReference type="Pfam" id="PF01850">
    <property type="entry name" value="PIN"/>
    <property type="match status" value="1"/>
</dbReference>
<feature type="domain" description="PIN" evidence="1">
    <location>
        <begin position="1"/>
        <end position="123"/>
    </location>
</feature>
<dbReference type="Gene3D" id="3.40.50.1010">
    <property type="entry name" value="5'-nuclease"/>
    <property type="match status" value="1"/>
</dbReference>
<dbReference type="SUPFAM" id="SSF88723">
    <property type="entry name" value="PIN domain-like"/>
    <property type="match status" value="1"/>
</dbReference>
<sequence>MIYIDSNVFIFAALNNEELGNSAKLILEKVENRSIEASTSSLTFDEVVWIVKKNRSFEDAVSIGEAFLGMEGLHLIDVNQDLLALAISIMKKYKTYPRDSIHAATAITQKAAVVVSEDSDFDKITEIKRIGIREFK</sequence>
<dbReference type="AlphaFoldDB" id="A0A1V0N546"/>
<dbReference type="OrthoDB" id="114910at2157"/>
<dbReference type="SMART" id="SM00670">
    <property type="entry name" value="PINc"/>
    <property type="match status" value="1"/>
</dbReference>
<dbReference type="InterPro" id="IPR029060">
    <property type="entry name" value="PIN-like_dom_sf"/>
</dbReference>
<protein>
    <submittedName>
        <fullName evidence="2">PIN-domain RNase, VapC-type toxin</fullName>
    </submittedName>
</protein>
<dbReference type="EMBL" id="CP015363">
    <property type="protein sequence ID" value="ARD85216.1"/>
    <property type="molecule type" value="Genomic_DNA"/>
</dbReference>
<dbReference type="Proteomes" id="UP000192050">
    <property type="component" value="Chromosome"/>
</dbReference>
<organism evidence="2 3">
    <name type="scientific">Ferroplasma acidiphilum</name>
    <dbReference type="NCBI Taxonomy" id="74969"/>
    <lineage>
        <taxon>Archaea</taxon>
        <taxon>Methanobacteriati</taxon>
        <taxon>Thermoplasmatota</taxon>
        <taxon>Thermoplasmata</taxon>
        <taxon>Thermoplasmatales</taxon>
        <taxon>Ferroplasmaceae</taxon>
        <taxon>Ferroplasma</taxon>
    </lineage>
</organism>
<proteinExistence type="predicted"/>
<reference evidence="2 3" key="1">
    <citation type="submission" date="2011-10" db="EMBL/GenBank/DDBJ databases">
        <title>Metabolic and evolutionary patterns in the extreme acidophile Ferroplasma acidiphilum.</title>
        <authorList>
            <person name="Golyshina O.V."/>
            <person name="Kozyavkin S.A."/>
            <person name="Tatusov R.L."/>
            <person name="Slesarev A.I."/>
            <person name="Golyshin P.N."/>
        </authorList>
    </citation>
    <scope>NUCLEOTIDE SEQUENCE [LARGE SCALE GENOMIC DNA]</scope>
    <source>
        <strain evidence="3">Y</strain>
    </source>
</reference>
<dbReference type="InterPro" id="IPR002716">
    <property type="entry name" value="PIN_dom"/>
</dbReference>
<dbReference type="RefSeq" id="WP_081142844.1">
    <property type="nucleotide sequence ID" value="NZ_CP015363.1"/>
</dbReference>
<evidence type="ECO:0000259" key="1">
    <source>
        <dbReference type="SMART" id="SM00670"/>
    </source>
</evidence>
<name>A0A1V0N546_9ARCH</name>
<evidence type="ECO:0000313" key="2">
    <source>
        <dbReference type="EMBL" id="ARD85216.1"/>
    </source>
</evidence>
<accession>A0A1V0N546</accession>
<gene>
    <name evidence="2" type="ORF">FAD_1354</name>
</gene>